<feature type="transmembrane region" description="Helical" evidence="1">
    <location>
        <begin position="45"/>
        <end position="67"/>
    </location>
</feature>
<feature type="transmembrane region" description="Helical" evidence="1">
    <location>
        <begin position="173"/>
        <end position="198"/>
    </location>
</feature>
<feature type="transmembrane region" description="Helical" evidence="1">
    <location>
        <begin position="73"/>
        <end position="91"/>
    </location>
</feature>
<dbReference type="EMBL" id="JARJCW010000022">
    <property type="protein sequence ID" value="KAJ7213178.1"/>
    <property type="molecule type" value="Genomic_DNA"/>
</dbReference>
<dbReference type="Pfam" id="PF20152">
    <property type="entry name" value="DUF6534"/>
    <property type="match status" value="1"/>
</dbReference>
<feature type="transmembrane region" description="Helical" evidence="1">
    <location>
        <begin position="98"/>
        <end position="123"/>
    </location>
</feature>
<keyword evidence="1" id="KW-1133">Transmembrane helix</keyword>
<accession>A0AAD6VQ17</accession>
<sequence>MAGSGVELLFGPMLIGVLLSTAAYGVLAVQMFTYFRSYKKRDGAWIRYFMLYIFLAETANILLVIGIIYEPLIIRYGLSTSFSILCLHMTYHLGSPRALVISPLLLPADAISIVMVSTPIQLFTAWRISILTDSIVMSMIISVFSVASFGGGLLVTVFVSIRNEFQKFSSFEDVVILWLASSALCDVLIAAVLTYSLWTRKSGFSALDGQINRLIRLTVQTGVITAVAALADLIIFVLLPFIPDFPLSKLYSICLLSGMNARAREKAEDAEQRLPNALFTESWAKESGAIALRSTRGIARSDSMDTTSG</sequence>
<feature type="domain" description="DUF6534" evidence="2">
    <location>
        <begin position="182"/>
        <end position="263"/>
    </location>
</feature>
<organism evidence="3 4">
    <name type="scientific">Mycena pura</name>
    <dbReference type="NCBI Taxonomy" id="153505"/>
    <lineage>
        <taxon>Eukaryota</taxon>
        <taxon>Fungi</taxon>
        <taxon>Dikarya</taxon>
        <taxon>Basidiomycota</taxon>
        <taxon>Agaricomycotina</taxon>
        <taxon>Agaricomycetes</taxon>
        <taxon>Agaricomycetidae</taxon>
        <taxon>Agaricales</taxon>
        <taxon>Marasmiineae</taxon>
        <taxon>Mycenaceae</taxon>
        <taxon>Mycena</taxon>
    </lineage>
</organism>
<dbReference type="InterPro" id="IPR045339">
    <property type="entry name" value="DUF6534"/>
</dbReference>
<evidence type="ECO:0000259" key="2">
    <source>
        <dbReference type="Pfam" id="PF20152"/>
    </source>
</evidence>
<keyword evidence="1" id="KW-0812">Transmembrane</keyword>
<gene>
    <name evidence="3" type="ORF">GGX14DRAFT_696992</name>
</gene>
<feature type="transmembrane region" description="Helical" evidence="1">
    <location>
        <begin position="135"/>
        <end position="161"/>
    </location>
</feature>
<keyword evidence="4" id="KW-1185">Reference proteome</keyword>
<dbReference type="Proteomes" id="UP001219525">
    <property type="component" value="Unassembled WGS sequence"/>
</dbReference>
<dbReference type="AlphaFoldDB" id="A0AAD6VQ17"/>
<comment type="caution">
    <text evidence="3">The sequence shown here is derived from an EMBL/GenBank/DDBJ whole genome shotgun (WGS) entry which is preliminary data.</text>
</comment>
<reference evidence="3" key="1">
    <citation type="submission" date="2023-03" db="EMBL/GenBank/DDBJ databases">
        <title>Massive genome expansion in bonnet fungi (Mycena s.s.) driven by repeated elements and novel gene families across ecological guilds.</title>
        <authorList>
            <consortium name="Lawrence Berkeley National Laboratory"/>
            <person name="Harder C.B."/>
            <person name="Miyauchi S."/>
            <person name="Viragh M."/>
            <person name="Kuo A."/>
            <person name="Thoen E."/>
            <person name="Andreopoulos B."/>
            <person name="Lu D."/>
            <person name="Skrede I."/>
            <person name="Drula E."/>
            <person name="Henrissat B."/>
            <person name="Morin E."/>
            <person name="Kohler A."/>
            <person name="Barry K."/>
            <person name="LaButti K."/>
            <person name="Morin E."/>
            <person name="Salamov A."/>
            <person name="Lipzen A."/>
            <person name="Mereny Z."/>
            <person name="Hegedus B."/>
            <person name="Baldrian P."/>
            <person name="Stursova M."/>
            <person name="Weitz H."/>
            <person name="Taylor A."/>
            <person name="Grigoriev I.V."/>
            <person name="Nagy L.G."/>
            <person name="Martin F."/>
            <person name="Kauserud H."/>
        </authorList>
    </citation>
    <scope>NUCLEOTIDE SEQUENCE</scope>
    <source>
        <strain evidence="3">9144</strain>
    </source>
</reference>
<name>A0AAD6VQ17_9AGAR</name>
<dbReference type="PANTHER" id="PTHR40465">
    <property type="entry name" value="CHROMOSOME 1, WHOLE GENOME SHOTGUN SEQUENCE"/>
    <property type="match status" value="1"/>
</dbReference>
<feature type="transmembrane region" description="Helical" evidence="1">
    <location>
        <begin position="12"/>
        <end position="33"/>
    </location>
</feature>
<keyword evidence="1" id="KW-0472">Membrane</keyword>
<dbReference type="PANTHER" id="PTHR40465:SF1">
    <property type="entry name" value="DUF6534 DOMAIN-CONTAINING PROTEIN"/>
    <property type="match status" value="1"/>
</dbReference>
<evidence type="ECO:0000313" key="3">
    <source>
        <dbReference type="EMBL" id="KAJ7213178.1"/>
    </source>
</evidence>
<feature type="transmembrane region" description="Helical" evidence="1">
    <location>
        <begin position="218"/>
        <end position="242"/>
    </location>
</feature>
<evidence type="ECO:0000313" key="4">
    <source>
        <dbReference type="Proteomes" id="UP001219525"/>
    </source>
</evidence>
<proteinExistence type="predicted"/>
<evidence type="ECO:0000256" key="1">
    <source>
        <dbReference type="SAM" id="Phobius"/>
    </source>
</evidence>
<protein>
    <recommendedName>
        <fullName evidence="2">DUF6534 domain-containing protein</fullName>
    </recommendedName>
</protein>